<organism evidence="1 2">
    <name type="scientific">Tritrichomonas musculus</name>
    <dbReference type="NCBI Taxonomy" id="1915356"/>
    <lineage>
        <taxon>Eukaryota</taxon>
        <taxon>Metamonada</taxon>
        <taxon>Parabasalia</taxon>
        <taxon>Tritrichomonadida</taxon>
        <taxon>Tritrichomonadidae</taxon>
        <taxon>Tritrichomonas</taxon>
    </lineage>
</organism>
<gene>
    <name evidence="1" type="ORF">M9Y10_040025</name>
</gene>
<comment type="caution">
    <text evidence="1">The sequence shown here is derived from an EMBL/GenBank/DDBJ whole genome shotgun (WGS) entry which is preliminary data.</text>
</comment>
<evidence type="ECO:0000313" key="2">
    <source>
        <dbReference type="Proteomes" id="UP001470230"/>
    </source>
</evidence>
<accession>A0ABR2GQ51</accession>
<evidence type="ECO:0000313" key="1">
    <source>
        <dbReference type="EMBL" id="KAK8836069.1"/>
    </source>
</evidence>
<dbReference type="EMBL" id="JAPFFF010000069">
    <property type="protein sequence ID" value="KAK8836069.1"/>
    <property type="molecule type" value="Genomic_DNA"/>
</dbReference>
<dbReference type="PANTHER" id="PTHR24159:SF5">
    <property type="entry name" value="ANK_REP_REGION DOMAIN-CONTAINING PROTEIN"/>
    <property type="match status" value="1"/>
</dbReference>
<dbReference type="Proteomes" id="UP001470230">
    <property type="component" value="Unassembled WGS sequence"/>
</dbReference>
<evidence type="ECO:0008006" key="3">
    <source>
        <dbReference type="Google" id="ProtNLM"/>
    </source>
</evidence>
<keyword evidence="2" id="KW-1185">Reference proteome</keyword>
<protein>
    <recommendedName>
        <fullName evidence="3">DUF3447 domain-containing protein</fullName>
    </recommendedName>
</protein>
<sequence length="395" mass="48111">MMEVNIKEFLEVMKKIQKNLIDFLEHGDNNEEQYQNLIQIFEDIKIHDNQFKIKPLLYLILKISNNHHREPAFFSKIEKILLLFKDDIKKYFPNNELFHIFKSNKRLLLFLLEEKIMIFDEFIIKRIVNNEKYIESKYPQYFQPEIQPFINEKWFPKYDKNDWRLKYNNWVEDLKKELQDGFYEIRKIGENDDEICKLIQKDLIEEFIIYINKNCYPVNSTINPSIYETNNFLLKKQNITLIEYAAFFGSIQIFNYLRQNGAKLESSLWLYAVYGKDPEIINFLEENKIQNIKEKNTFFAKNVSFEQIFKESIKCHHIDVANYIRNNYLQNEKEYLNDTLISGLKYYNFMFMQCNIENETSFCYLCKYDYYVPIFILFKYTDIEINKKIICTVIF</sequence>
<dbReference type="PANTHER" id="PTHR24159">
    <property type="match status" value="1"/>
</dbReference>
<name>A0ABR2GQ51_9EUKA</name>
<proteinExistence type="predicted"/>
<dbReference type="SUPFAM" id="SSF48403">
    <property type="entry name" value="Ankyrin repeat"/>
    <property type="match status" value="1"/>
</dbReference>
<reference evidence="1 2" key="1">
    <citation type="submission" date="2024-04" db="EMBL/GenBank/DDBJ databases">
        <title>Tritrichomonas musculus Genome.</title>
        <authorList>
            <person name="Alves-Ferreira E."/>
            <person name="Grigg M."/>
            <person name="Lorenzi H."/>
            <person name="Galac M."/>
        </authorList>
    </citation>
    <scope>NUCLEOTIDE SEQUENCE [LARGE SCALE GENOMIC DNA]</scope>
    <source>
        <strain evidence="1 2">EAF2021</strain>
    </source>
</reference>
<dbReference type="InterPro" id="IPR036770">
    <property type="entry name" value="Ankyrin_rpt-contain_sf"/>
</dbReference>